<evidence type="ECO:0000256" key="1">
    <source>
        <dbReference type="SAM" id="MobiDB-lite"/>
    </source>
</evidence>
<reference evidence="2 3" key="1">
    <citation type="submission" date="2017-03" db="EMBL/GenBank/DDBJ databases">
        <title>WGS assembly of Porphyra umbilicalis.</title>
        <authorList>
            <person name="Brawley S.H."/>
            <person name="Blouin N.A."/>
            <person name="Ficko-Blean E."/>
            <person name="Wheeler G.L."/>
            <person name="Lohr M."/>
            <person name="Goodson H.V."/>
            <person name="Jenkins J.W."/>
            <person name="Blaby-Haas C.E."/>
            <person name="Helliwell K.E."/>
            <person name="Chan C."/>
            <person name="Marriage T."/>
            <person name="Bhattacharya D."/>
            <person name="Klein A.S."/>
            <person name="Badis Y."/>
            <person name="Brodie J."/>
            <person name="Cao Y."/>
            <person name="Collen J."/>
            <person name="Dittami S.M."/>
            <person name="Gachon C.M."/>
            <person name="Green B.R."/>
            <person name="Karpowicz S."/>
            <person name="Kim J.W."/>
            <person name="Kudahl U."/>
            <person name="Lin S."/>
            <person name="Michel G."/>
            <person name="Mittag M."/>
            <person name="Olson B.J."/>
            <person name="Pangilinan J."/>
            <person name="Peng Y."/>
            <person name="Qiu H."/>
            <person name="Shu S."/>
            <person name="Singer J.T."/>
            <person name="Smith A.G."/>
            <person name="Sprecher B.N."/>
            <person name="Wagner V."/>
            <person name="Wang W."/>
            <person name="Wang Z.-Y."/>
            <person name="Yan J."/>
            <person name="Yarish C."/>
            <person name="Zoeuner-Riek S."/>
            <person name="Zhuang Y."/>
            <person name="Zou Y."/>
            <person name="Lindquist E.A."/>
            <person name="Grimwood J."/>
            <person name="Barry K."/>
            <person name="Rokhsar D.S."/>
            <person name="Schmutz J."/>
            <person name="Stiller J.W."/>
            <person name="Grossman A.R."/>
            <person name="Prochnik S.E."/>
        </authorList>
    </citation>
    <scope>NUCLEOTIDE SEQUENCE [LARGE SCALE GENOMIC DNA]</scope>
    <source>
        <strain evidence="2">4086291</strain>
    </source>
</reference>
<feature type="compositionally biased region" description="Basic residues" evidence="1">
    <location>
        <begin position="186"/>
        <end position="199"/>
    </location>
</feature>
<feature type="compositionally biased region" description="Basic residues" evidence="1">
    <location>
        <begin position="99"/>
        <end position="110"/>
    </location>
</feature>
<feature type="compositionally biased region" description="Gly residues" evidence="1">
    <location>
        <begin position="342"/>
        <end position="361"/>
    </location>
</feature>
<keyword evidence="3" id="KW-1185">Reference proteome</keyword>
<dbReference type="EMBL" id="KV919132">
    <property type="protein sequence ID" value="OSX71469.1"/>
    <property type="molecule type" value="Genomic_DNA"/>
</dbReference>
<feature type="compositionally biased region" description="Low complexity" evidence="1">
    <location>
        <begin position="72"/>
        <end position="83"/>
    </location>
</feature>
<feature type="compositionally biased region" description="Basic and acidic residues" evidence="1">
    <location>
        <begin position="433"/>
        <end position="452"/>
    </location>
</feature>
<sequence length="614" mass="64919">MAHRRAAGPAVLRQSSPPVAGGGGVLRVCIIPSAGPCKPAHSARRCVVRAKPEARTPRRRHVRPLAARPRRGAPTLPLRAAAPVGVIGGHPNGAPPTRRDRHPRHARRPSGRADRPGRPQRPPRGRAAGGGPRRAPPLAPVDPAAAASAAARQRRAWQTAATGGRGAGAGRRPTRAAAAGRGGTARPRRLPPAKRRRRAVAAAAPAARPTARRGTAGRNGTQTSIVAAAAPPRPPPRPPGGGTRRATASARLRKRPPLATPPPLGGPPPPPPPRRRGPADPPRALKDAHDRAGRLEGALHPILGDGAGLPHVGARKVVAVHIVGERRHAPGVEAPPRAGAPDAGGGGGVGRPRRGGGGGGGRGRRRRLHLHIVRGGDVGGEFAHDDPRRARLNAVRPKGGKHARTDDRHALAVREVVHRPDGALRRRAPVKGAEARPKRFDKGEDGDKDGDRLHVPRVLLAVGGDALNGDQLLPRQRHDDAAGNDGGGRRGAVGKHQVLDALGDVPAAEQLVVGKDRHARAREHRLDEPVEPRRDVELAVAGRRVEQRLVHIVGGRRVVGRLNVNAAIRNDRRKFIVADEGAHEPPQVGAQQLFRLKRRRKVRRVRLDELPHDV</sequence>
<name>A0A1X6NS64_PORUM</name>
<gene>
    <name evidence="2" type="ORF">BU14_0530s0009</name>
</gene>
<dbReference type="AlphaFoldDB" id="A0A1X6NS64"/>
<feature type="region of interest" description="Disordered" evidence="1">
    <location>
        <begin position="49"/>
        <end position="288"/>
    </location>
</feature>
<dbReference type="Proteomes" id="UP000218209">
    <property type="component" value="Unassembled WGS sequence"/>
</dbReference>
<feature type="compositionally biased region" description="Low complexity" evidence="1">
    <location>
        <begin position="141"/>
        <end position="162"/>
    </location>
</feature>
<feature type="region of interest" description="Disordered" evidence="1">
    <location>
        <begin position="468"/>
        <end position="492"/>
    </location>
</feature>
<feature type="compositionally biased region" description="Pro residues" evidence="1">
    <location>
        <begin position="258"/>
        <end position="272"/>
    </location>
</feature>
<accession>A0A1X6NS64</accession>
<organism evidence="2 3">
    <name type="scientific">Porphyra umbilicalis</name>
    <name type="common">Purple laver</name>
    <name type="synonym">Red alga</name>
    <dbReference type="NCBI Taxonomy" id="2786"/>
    <lineage>
        <taxon>Eukaryota</taxon>
        <taxon>Rhodophyta</taxon>
        <taxon>Bangiophyceae</taxon>
        <taxon>Bangiales</taxon>
        <taxon>Bangiaceae</taxon>
        <taxon>Porphyra</taxon>
    </lineage>
</organism>
<feature type="compositionally biased region" description="Basic residues" evidence="1">
    <location>
        <begin position="57"/>
        <end position="71"/>
    </location>
</feature>
<evidence type="ECO:0000313" key="3">
    <source>
        <dbReference type="Proteomes" id="UP000218209"/>
    </source>
</evidence>
<proteinExistence type="predicted"/>
<feature type="region of interest" description="Disordered" evidence="1">
    <location>
        <begin position="419"/>
        <end position="452"/>
    </location>
</feature>
<feature type="compositionally biased region" description="Low complexity" evidence="1">
    <location>
        <begin position="200"/>
        <end position="218"/>
    </location>
</feature>
<feature type="region of interest" description="Disordered" evidence="1">
    <location>
        <begin position="328"/>
        <end position="365"/>
    </location>
</feature>
<protein>
    <submittedName>
        <fullName evidence="2">Uncharacterized protein</fullName>
    </submittedName>
</protein>
<evidence type="ECO:0000313" key="2">
    <source>
        <dbReference type="EMBL" id="OSX71469.1"/>
    </source>
</evidence>
<feature type="region of interest" description="Disordered" evidence="1">
    <location>
        <begin position="1"/>
        <end position="21"/>
    </location>
</feature>